<gene>
    <name evidence="1" type="ORF">IE53DRAFT_315090</name>
</gene>
<accession>A0ACD0NYD0</accession>
<name>A0ACD0NYD0_9BASI</name>
<evidence type="ECO:0000313" key="1">
    <source>
        <dbReference type="EMBL" id="PWN50791.1"/>
    </source>
</evidence>
<protein>
    <submittedName>
        <fullName evidence="1">Cytochrome P450</fullName>
    </submittedName>
</protein>
<dbReference type="EMBL" id="KZ819897">
    <property type="protein sequence ID" value="PWN50791.1"/>
    <property type="molecule type" value="Genomic_DNA"/>
</dbReference>
<reference evidence="1 2" key="1">
    <citation type="journal article" date="2018" name="Mol. Biol. Evol.">
        <title>Broad Genomic Sampling Reveals a Smut Pathogenic Ancestry of the Fungal Clade Ustilaginomycotina.</title>
        <authorList>
            <person name="Kijpornyongpan T."/>
            <person name="Mondo S.J."/>
            <person name="Barry K."/>
            <person name="Sandor L."/>
            <person name="Lee J."/>
            <person name="Lipzen A."/>
            <person name="Pangilinan J."/>
            <person name="LaButti K."/>
            <person name="Hainaut M."/>
            <person name="Henrissat B."/>
            <person name="Grigoriev I.V."/>
            <person name="Spatafora J.W."/>
            <person name="Aime M.C."/>
        </authorList>
    </citation>
    <scope>NUCLEOTIDE SEQUENCE [LARGE SCALE GENOMIC DNA]</scope>
    <source>
        <strain evidence="1 2">SA 807</strain>
    </source>
</reference>
<organism evidence="1 2">
    <name type="scientific">Violaceomyces palustris</name>
    <dbReference type="NCBI Taxonomy" id="1673888"/>
    <lineage>
        <taxon>Eukaryota</taxon>
        <taxon>Fungi</taxon>
        <taxon>Dikarya</taxon>
        <taxon>Basidiomycota</taxon>
        <taxon>Ustilaginomycotina</taxon>
        <taxon>Ustilaginomycetes</taxon>
        <taxon>Violaceomycetales</taxon>
        <taxon>Violaceomycetaceae</taxon>
        <taxon>Violaceomyces</taxon>
    </lineage>
</organism>
<keyword evidence="2" id="KW-1185">Reference proteome</keyword>
<evidence type="ECO:0000313" key="2">
    <source>
        <dbReference type="Proteomes" id="UP000245626"/>
    </source>
</evidence>
<sequence>MPLALPRFTELDPALSPSPSPVEQTLETVVWIASSVTSRLGVTPPLLLLSLLTLALIYNDRLVFTRPRRKELSRPKGLPLIGNTIDIIRLGTVQQFERFHENMRDSKVGFHVTFPVTKSMIMFYRPEYIEYIQKTNFENFVKGPAFRDRFKDLLGETGIFVSDGQSWKTQRKMASHIFSVYQFRTWVQRVVFGELDHVIPILDALSDSKAVAQGRNKVLLPDLFFRYTLASFGKMAFATDMKCLTSSPECLEEDVAFSVAFDFVQGVINKRFVTPWWKISERFSKEGKLNRRYVEEMRTFGLGIIDDRLSRRAAGLDKSDKDSKDGKDLLDLFMDLTTDREELLVVLLNFIIAGRDTTAQGLSWLFYELIRQPQHIGEIRREIESVLGNAQEVGEDGKVKKLAYEQVKELPYTLACYSEALRLHPPVAKNGKLVLKDDVIVPQGATAKDLPPIRVYAGEQLSWSDWVIARNPDVWGEDAAEFNPERFIEYDDKGVRGFKNHGQWKYHVFNGGPRLCLGMNLANFEALALLSAVVPRYDFEWASREEGQQADWPLQYLNSVTHPSQNYLVKVSRRAAA</sequence>
<dbReference type="Proteomes" id="UP000245626">
    <property type="component" value="Unassembled WGS sequence"/>
</dbReference>
<proteinExistence type="predicted"/>